<proteinExistence type="predicted"/>
<dbReference type="Proteomes" id="UP000297654">
    <property type="component" value="Unassembled WGS sequence"/>
</dbReference>
<evidence type="ECO:0000313" key="1">
    <source>
        <dbReference type="EMBL" id="TFB89382.1"/>
    </source>
</evidence>
<dbReference type="STRING" id="1424661.SAMN05216281_102405"/>
<dbReference type="OrthoDB" id="5772641at2"/>
<accession>A0A1H8CHW0</accession>
<dbReference type="EMBL" id="SOFF01000030">
    <property type="protein sequence ID" value="TFB89382.1"/>
    <property type="molecule type" value="Genomic_DNA"/>
</dbReference>
<sequence length="125" mass="14087">MIRKLEATAIRDGKWWFIQIPELDTVGQARRISEIDDAAHEVAALWLNVDPSEVEVSVTVLIPDDVKSLWSVANEQESTAREAVKEAARLRREAVRMLADRGITQRDSARLLGLSTQRVNQLTHS</sequence>
<name>A0A1H8CHW0_9MICO</name>
<evidence type="ECO:0000313" key="2">
    <source>
        <dbReference type="Proteomes" id="UP000297654"/>
    </source>
</evidence>
<organism evidence="1 2">
    <name type="scientific">Cryobacterium luteum</name>
    <dbReference type="NCBI Taxonomy" id="1424661"/>
    <lineage>
        <taxon>Bacteria</taxon>
        <taxon>Bacillati</taxon>
        <taxon>Actinomycetota</taxon>
        <taxon>Actinomycetes</taxon>
        <taxon>Micrococcales</taxon>
        <taxon>Microbacteriaceae</taxon>
        <taxon>Cryobacterium</taxon>
    </lineage>
</organism>
<gene>
    <name evidence="1" type="ORF">E3O10_11050</name>
</gene>
<dbReference type="AlphaFoldDB" id="A0A1H8CHW0"/>
<reference evidence="1 2" key="1">
    <citation type="submission" date="2019-03" db="EMBL/GenBank/DDBJ databases">
        <title>Genomics of glacier-inhabiting Cryobacterium strains.</title>
        <authorList>
            <person name="Liu Q."/>
            <person name="Xin Y.-H."/>
        </authorList>
    </citation>
    <scope>NUCLEOTIDE SEQUENCE [LARGE SCALE GENOMIC DNA]</scope>
    <source>
        <strain evidence="1 2">Hh15</strain>
    </source>
</reference>
<comment type="caution">
    <text evidence="1">The sequence shown here is derived from an EMBL/GenBank/DDBJ whole genome shotgun (WGS) entry which is preliminary data.</text>
</comment>
<dbReference type="RefSeq" id="WP_092107534.1">
    <property type="nucleotide sequence ID" value="NZ_FOCN01000002.1"/>
</dbReference>
<keyword evidence="2" id="KW-1185">Reference proteome</keyword>
<protein>
    <submittedName>
        <fullName evidence="1">Antitoxin HicB</fullName>
    </submittedName>
</protein>